<name>A0A484Z935_9ENTR</name>
<reference evidence="1 2" key="1">
    <citation type="submission" date="2019-03" db="EMBL/GenBank/DDBJ databases">
        <authorList>
            <consortium name="Pathogen Informatics"/>
        </authorList>
    </citation>
    <scope>NUCLEOTIDE SEQUENCE [LARGE SCALE GENOMIC DNA]</scope>
    <source>
        <strain evidence="1 2">NCTC12126</strain>
    </source>
</reference>
<gene>
    <name evidence="1" type="ORF">NCTC12126_06222</name>
</gene>
<organism evidence="1 2">
    <name type="scientific">Enterobacter cancerogenus</name>
    <dbReference type="NCBI Taxonomy" id="69218"/>
    <lineage>
        <taxon>Bacteria</taxon>
        <taxon>Pseudomonadati</taxon>
        <taxon>Pseudomonadota</taxon>
        <taxon>Gammaproteobacteria</taxon>
        <taxon>Enterobacterales</taxon>
        <taxon>Enterobacteriaceae</taxon>
        <taxon>Enterobacter</taxon>
        <taxon>Enterobacter cloacae complex</taxon>
    </lineage>
</organism>
<dbReference type="AlphaFoldDB" id="A0A484Z935"/>
<evidence type="ECO:0000313" key="2">
    <source>
        <dbReference type="Proteomes" id="UP000351155"/>
    </source>
</evidence>
<dbReference type="EMBL" id="CAADIW010000082">
    <property type="protein sequence ID" value="VFS44907.1"/>
    <property type="molecule type" value="Genomic_DNA"/>
</dbReference>
<evidence type="ECO:0000313" key="1">
    <source>
        <dbReference type="EMBL" id="VFS44907.1"/>
    </source>
</evidence>
<accession>A0A484Z935</accession>
<dbReference type="Proteomes" id="UP000351155">
    <property type="component" value="Unassembled WGS sequence"/>
</dbReference>
<proteinExistence type="predicted"/>
<sequence>MKNVKAIIRPDALVGSDRSVMSLCKLLSEILSIPAQNPTLAAVYRRTWRFCVMDCGVEKSDDVISPNSAVFYFP</sequence>
<protein>
    <submittedName>
        <fullName evidence="1">Uncharacterized protein</fullName>
    </submittedName>
</protein>